<comment type="caution">
    <text evidence="2">The sequence shown here is derived from an EMBL/GenBank/DDBJ whole genome shotgun (WGS) entry which is preliminary data.</text>
</comment>
<accession>A0AAD5YTN3</accession>
<protein>
    <submittedName>
        <fullName evidence="2">Uncharacterized protein</fullName>
    </submittedName>
</protein>
<feature type="compositionally biased region" description="Low complexity" evidence="1">
    <location>
        <begin position="96"/>
        <end position="110"/>
    </location>
</feature>
<sequence>MVQHINNIKCTLCAWVENKEPWDDPDSVPALARQLITLVSTAVKVKEILDTPVTTTGMPFGEQMAHAFHSLLNCQAASTATCTYRTVDGNNDINMESESSLAPSSTSLLADKPTLKPI</sequence>
<evidence type="ECO:0000313" key="2">
    <source>
        <dbReference type="EMBL" id="KAJ3564073.1"/>
    </source>
</evidence>
<dbReference type="EMBL" id="JANIEX010000697">
    <property type="protein sequence ID" value="KAJ3564073.1"/>
    <property type="molecule type" value="Genomic_DNA"/>
</dbReference>
<proteinExistence type="predicted"/>
<organism evidence="2 3">
    <name type="scientific">Leucocoprinus birnbaumii</name>
    <dbReference type="NCBI Taxonomy" id="56174"/>
    <lineage>
        <taxon>Eukaryota</taxon>
        <taxon>Fungi</taxon>
        <taxon>Dikarya</taxon>
        <taxon>Basidiomycota</taxon>
        <taxon>Agaricomycotina</taxon>
        <taxon>Agaricomycetes</taxon>
        <taxon>Agaricomycetidae</taxon>
        <taxon>Agaricales</taxon>
        <taxon>Agaricineae</taxon>
        <taxon>Agaricaceae</taxon>
        <taxon>Leucocoprinus</taxon>
    </lineage>
</organism>
<keyword evidence="3" id="KW-1185">Reference proteome</keyword>
<name>A0AAD5YTN3_9AGAR</name>
<reference evidence="2" key="1">
    <citation type="submission" date="2022-07" db="EMBL/GenBank/DDBJ databases">
        <title>Genome Sequence of Leucocoprinus birnbaumii.</title>
        <authorList>
            <person name="Buettner E."/>
        </authorList>
    </citation>
    <scope>NUCLEOTIDE SEQUENCE</scope>
    <source>
        <strain evidence="2">VT141</strain>
    </source>
</reference>
<gene>
    <name evidence="2" type="ORF">NP233_g8534</name>
</gene>
<evidence type="ECO:0000256" key="1">
    <source>
        <dbReference type="SAM" id="MobiDB-lite"/>
    </source>
</evidence>
<evidence type="ECO:0000313" key="3">
    <source>
        <dbReference type="Proteomes" id="UP001213000"/>
    </source>
</evidence>
<feature type="region of interest" description="Disordered" evidence="1">
    <location>
        <begin position="95"/>
        <end position="118"/>
    </location>
</feature>
<dbReference type="Proteomes" id="UP001213000">
    <property type="component" value="Unassembled WGS sequence"/>
</dbReference>
<dbReference type="AlphaFoldDB" id="A0AAD5YTN3"/>